<dbReference type="PANTHER" id="PTHR10794">
    <property type="entry name" value="ABHYDROLASE DOMAIN-CONTAINING PROTEIN"/>
    <property type="match status" value="1"/>
</dbReference>
<dbReference type="GO" id="GO:0047372">
    <property type="term" value="F:monoacylglycerol lipase activity"/>
    <property type="evidence" value="ECO:0007669"/>
    <property type="project" value="TreeGrafter"/>
</dbReference>
<comment type="similarity">
    <text evidence="1">Belongs to the AB hydrolase superfamily. AB hydrolase 4 family.</text>
</comment>
<protein>
    <submittedName>
        <fullName evidence="4">AB-hydrolase YheT</fullName>
    </submittedName>
</protein>
<feature type="active site" description="Charge relay system" evidence="2">
    <location>
        <position position="336"/>
    </location>
</feature>
<name>A0A9P6DJR4_PLEER</name>
<organism evidence="4 5">
    <name type="scientific">Pleurotus eryngii</name>
    <name type="common">Boletus of the steppes</name>
    <dbReference type="NCBI Taxonomy" id="5323"/>
    <lineage>
        <taxon>Eukaryota</taxon>
        <taxon>Fungi</taxon>
        <taxon>Dikarya</taxon>
        <taxon>Basidiomycota</taxon>
        <taxon>Agaricomycotina</taxon>
        <taxon>Agaricomycetes</taxon>
        <taxon>Agaricomycetidae</taxon>
        <taxon>Agaricales</taxon>
        <taxon>Pleurotineae</taxon>
        <taxon>Pleurotaceae</taxon>
        <taxon>Pleurotus</taxon>
    </lineage>
</organism>
<dbReference type="SUPFAM" id="SSF53474">
    <property type="entry name" value="alpha/beta-Hydrolases"/>
    <property type="match status" value="1"/>
</dbReference>
<sequence>MGVIFSSRATRIHFPDKPAYVSVAAKDECTESRLSLRNLLETKCPSLFEPFAPSWWLFNGHLQTIYCVLGDFTKTDKVIYVRKYLRLQDGGTLGLDFTPSHASVREDVPVIVVLHGLTGGSYESYVRCILHPACTPEAEGGLGYRAVVVNFRGCANVPITSQQLYSAGHTDDIRLALMYISKLYPKAPLLGLGFSLGSNVMTRYIAEEGEKSRLVAGCALACPWDLACNNNALNSTFIGRHVYARGMGSNLLNLLKKHIQPLSKDPEHRVAKALITALELNNPTMEEFDNTFTRIAGGSPPTFPFGSATDYYNWASSHKVLGDVKVPFLAMNAADDPVVQDVPMHGGDSGYVVMALTPKGGHLGWFEKDHGLDVKRWVTKPVLQWLRLMGTDVIHGDMPRGRPLHVSEDGFLREEGNDCIGCREIDGGGEFEGMESEAGLLQGL</sequence>
<feature type="domain" description="AB hydrolase-1" evidence="3">
    <location>
        <begin position="109"/>
        <end position="340"/>
    </location>
</feature>
<evidence type="ECO:0000256" key="2">
    <source>
        <dbReference type="PIRSR" id="PIRSR005211-1"/>
    </source>
</evidence>
<dbReference type="InterPro" id="IPR000073">
    <property type="entry name" value="AB_hydrolase_1"/>
</dbReference>
<dbReference type="GO" id="GO:0051793">
    <property type="term" value="P:medium-chain fatty acid catabolic process"/>
    <property type="evidence" value="ECO:0007669"/>
    <property type="project" value="TreeGrafter"/>
</dbReference>
<comment type="caution">
    <text evidence="4">The sequence shown here is derived from an EMBL/GenBank/DDBJ whole genome shotgun (WGS) entry which is preliminary data.</text>
</comment>
<keyword evidence="5" id="KW-1185">Reference proteome</keyword>
<dbReference type="EMBL" id="MU154525">
    <property type="protein sequence ID" value="KAF9500888.1"/>
    <property type="molecule type" value="Genomic_DNA"/>
</dbReference>
<dbReference type="GO" id="GO:0051792">
    <property type="term" value="P:medium-chain fatty acid biosynthetic process"/>
    <property type="evidence" value="ECO:0007669"/>
    <property type="project" value="TreeGrafter"/>
</dbReference>
<dbReference type="InterPro" id="IPR012020">
    <property type="entry name" value="ABHD4"/>
</dbReference>
<accession>A0A9P6DJR4</accession>
<dbReference type="PIRSF" id="PIRSF005211">
    <property type="entry name" value="Ab_hydro_YheT"/>
    <property type="match status" value="1"/>
</dbReference>
<dbReference type="Gene3D" id="3.40.50.1820">
    <property type="entry name" value="alpha/beta hydrolase"/>
    <property type="match status" value="1"/>
</dbReference>
<feature type="active site" description="Charge relay system" evidence="2">
    <location>
        <position position="362"/>
    </location>
</feature>
<dbReference type="PANTHER" id="PTHR10794:SF63">
    <property type="entry name" value="ALPHA_BETA HYDROLASE 1, ISOFORM A"/>
    <property type="match status" value="1"/>
</dbReference>
<feature type="active site" description="Charge relay system" evidence="2">
    <location>
        <position position="195"/>
    </location>
</feature>
<dbReference type="Pfam" id="PF00561">
    <property type="entry name" value="Abhydrolase_1"/>
    <property type="match status" value="1"/>
</dbReference>
<evidence type="ECO:0000256" key="1">
    <source>
        <dbReference type="ARBA" id="ARBA00010884"/>
    </source>
</evidence>
<evidence type="ECO:0000259" key="3">
    <source>
        <dbReference type="Pfam" id="PF00561"/>
    </source>
</evidence>
<dbReference type="Proteomes" id="UP000807025">
    <property type="component" value="Unassembled WGS sequence"/>
</dbReference>
<gene>
    <name evidence="4" type="ORF">BDN71DRAFT_1439770</name>
</gene>
<dbReference type="OrthoDB" id="5954035at2759"/>
<evidence type="ECO:0000313" key="4">
    <source>
        <dbReference type="EMBL" id="KAF9500888.1"/>
    </source>
</evidence>
<reference evidence="4" key="1">
    <citation type="submission" date="2020-11" db="EMBL/GenBank/DDBJ databases">
        <authorList>
            <consortium name="DOE Joint Genome Institute"/>
            <person name="Ahrendt S."/>
            <person name="Riley R."/>
            <person name="Andreopoulos W."/>
            <person name="Labutti K."/>
            <person name="Pangilinan J."/>
            <person name="Ruiz-Duenas F.J."/>
            <person name="Barrasa J.M."/>
            <person name="Sanchez-Garcia M."/>
            <person name="Camarero S."/>
            <person name="Miyauchi S."/>
            <person name="Serrano A."/>
            <person name="Linde D."/>
            <person name="Babiker R."/>
            <person name="Drula E."/>
            <person name="Ayuso-Fernandez I."/>
            <person name="Pacheco R."/>
            <person name="Padilla G."/>
            <person name="Ferreira P."/>
            <person name="Barriuso J."/>
            <person name="Kellner H."/>
            <person name="Castanera R."/>
            <person name="Alfaro M."/>
            <person name="Ramirez L."/>
            <person name="Pisabarro A.G."/>
            <person name="Kuo A."/>
            <person name="Tritt A."/>
            <person name="Lipzen A."/>
            <person name="He G."/>
            <person name="Yan M."/>
            <person name="Ng V."/>
            <person name="Cullen D."/>
            <person name="Martin F."/>
            <person name="Rosso M.-N."/>
            <person name="Henrissat B."/>
            <person name="Hibbett D."/>
            <person name="Martinez A.T."/>
            <person name="Grigoriev I.V."/>
        </authorList>
    </citation>
    <scope>NUCLEOTIDE SEQUENCE</scope>
    <source>
        <strain evidence="4">ATCC 90797</strain>
    </source>
</reference>
<evidence type="ECO:0000313" key="5">
    <source>
        <dbReference type="Proteomes" id="UP000807025"/>
    </source>
</evidence>
<dbReference type="GO" id="GO:0008126">
    <property type="term" value="F:acetylesterase activity"/>
    <property type="evidence" value="ECO:0007669"/>
    <property type="project" value="TreeGrafter"/>
</dbReference>
<dbReference type="AlphaFoldDB" id="A0A9P6DJR4"/>
<proteinExistence type="inferred from homology"/>
<dbReference type="InterPro" id="IPR050960">
    <property type="entry name" value="AB_hydrolase_4_sf"/>
</dbReference>
<dbReference type="InterPro" id="IPR029058">
    <property type="entry name" value="AB_hydrolase_fold"/>
</dbReference>